<accession>A0A8J7QC81</accession>
<dbReference type="EMBL" id="JAFREP010000047">
    <property type="protein sequence ID" value="MBO1323011.1"/>
    <property type="molecule type" value="Genomic_DNA"/>
</dbReference>
<name>A0A8J7QC81_9BACT</name>
<organism evidence="1 2">
    <name type="scientific">Acanthopleuribacter pedis</name>
    <dbReference type="NCBI Taxonomy" id="442870"/>
    <lineage>
        <taxon>Bacteria</taxon>
        <taxon>Pseudomonadati</taxon>
        <taxon>Acidobacteriota</taxon>
        <taxon>Holophagae</taxon>
        <taxon>Acanthopleuribacterales</taxon>
        <taxon>Acanthopleuribacteraceae</taxon>
        <taxon>Acanthopleuribacter</taxon>
    </lineage>
</organism>
<dbReference type="Gene3D" id="2.20.25.10">
    <property type="match status" value="1"/>
</dbReference>
<protein>
    <submittedName>
        <fullName evidence="1">Uncharacterized protein</fullName>
    </submittedName>
</protein>
<evidence type="ECO:0000313" key="2">
    <source>
        <dbReference type="Proteomes" id="UP000664417"/>
    </source>
</evidence>
<dbReference type="Proteomes" id="UP000664417">
    <property type="component" value="Unassembled WGS sequence"/>
</dbReference>
<dbReference type="RefSeq" id="WP_207862983.1">
    <property type="nucleotide sequence ID" value="NZ_JAFREP010000047.1"/>
</dbReference>
<proteinExistence type="predicted"/>
<gene>
    <name evidence="1" type="ORF">J3U88_31385</name>
</gene>
<evidence type="ECO:0000313" key="1">
    <source>
        <dbReference type="EMBL" id="MBO1323011.1"/>
    </source>
</evidence>
<comment type="caution">
    <text evidence="1">The sequence shown here is derived from an EMBL/GenBank/DDBJ whole genome shotgun (WGS) entry which is preliminary data.</text>
</comment>
<dbReference type="AlphaFoldDB" id="A0A8J7QC81"/>
<reference evidence="1" key="1">
    <citation type="submission" date="2021-03" db="EMBL/GenBank/DDBJ databases">
        <authorList>
            <person name="Wang G."/>
        </authorList>
    </citation>
    <scope>NUCLEOTIDE SEQUENCE</scope>
    <source>
        <strain evidence="1">KCTC 12899</strain>
    </source>
</reference>
<keyword evidence="2" id="KW-1185">Reference proteome</keyword>
<sequence length="67" mass="7366">MMDVNELVPLLRAPGCGEKLRLQEQRLVCETCGFAFETDPHGIHVLLPGQAAECTAAEQSRKTNREG</sequence>